<reference evidence="2" key="1">
    <citation type="journal article" date="2019" name="Int. J. Syst. Evol. Microbiol.">
        <title>The Global Catalogue of Microorganisms (GCM) 10K type strain sequencing project: providing services to taxonomists for standard genome sequencing and annotation.</title>
        <authorList>
            <consortium name="The Broad Institute Genomics Platform"/>
            <consortium name="The Broad Institute Genome Sequencing Center for Infectious Disease"/>
            <person name="Wu L."/>
            <person name="Ma J."/>
        </authorList>
    </citation>
    <scope>NUCLEOTIDE SEQUENCE [LARGE SCALE GENOMIC DNA]</scope>
    <source>
        <strain evidence="2">JCM 10977</strain>
    </source>
</reference>
<accession>A0ABP4C1I2</accession>
<comment type="caution">
    <text evidence="1">The sequence shown here is derived from an EMBL/GenBank/DDBJ whole genome shotgun (WGS) entry which is preliminary data.</text>
</comment>
<dbReference type="SUPFAM" id="SSF48452">
    <property type="entry name" value="TPR-like"/>
    <property type="match status" value="1"/>
</dbReference>
<keyword evidence="2" id="KW-1185">Reference proteome</keyword>
<name>A0ABP4C1I2_9ACTN</name>
<dbReference type="Gene3D" id="1.25.40.10">
    <property type="entry name" value="Tetratricopeptide repeat domain"/>
    <property type="match status" value="1"/>
</dbReference>
<protein>
    <recommendedName>
        <fullName evidence="3">Tetratricopeptide repeat protein</fullName>
    </recommendedName>
</protein>
<dbReference type="InterPro" id="IPR011990">
    <property type="entry name" value="TPR-like_helical_dom_sf"/>
</dbReference>
<gene>
    <name evidence="1" type="ORF">GCM10009554_68360</name>
</gene>
<evidence type="ECO:0000313" key="2">
    <source>
        <dbReference type="Proteomes" id="UP001500542"/>
    </source>
</evidence>
<organism evidence="1 2">
    <name type="scientific">Kribbella koreensis</name>
    <dbReference type="NCBI Taxonomy" id="57909"/>
    <lineage>
        <taxon>Bacteria</taxon>
        <taxon>Bacillati</taxon>
        <taxon>Actinomycetota</taxon>
        <taxon>Actinomycetes</taxon>
        <taxon>Propionibacteriales</taxon>
        <taxon>Kribbellaceae</taxon>
        <taxon>Kribbella</taxon>
    </lineage>
</organism>
<dbReference type="RefSeq" id="WP_343980025.1">
    <property type="nucleotide sequence ID" value="NZ_BAAAHK010000018.1"/>
</dbReference>
<evidence type="ECO:0000313" key="1">
    <source>
        <dbReference type="EMBL" id="GAA0957479.1"/>
    </source>
</evidence>
<evidence type="ECO:0008006" key="3">
    <source>
        <dbReference type="Google" id="ProtNLM"/>
    </source>
</evidence>
<dbReference type="Proteomes" id="UP001500542">
    <property type="component" value="Unassembled WGS sequence"/>
</dbReference>
<proteinExistence type="predicted"/>
<sequence length="548" mass="59385">MDLELLIAQVDRLVFGADPALALEPFGRAVAAYDADPDPEQLDSLLTTFGYVVLQFDEYAGLPLDRTMELLDDLERRHRAAGNSLRIVHFCRWLVARHLGDAETAEAQYQACLAAERDDFAWCEGCEQVYQVRHLIETGRAAEAVAVTEAAFASPVDGCHQQPQALLAAALPAYVAVGDLAAAADAHRVAYRLVRDDPDELFAHAQHIRFCVLTGNPERARELVQRHASGLDAQVSSADALAFCIAAGRLDESFTEQAWKLAAGFDARNGNWHQSELARAQLAERPWVASLDLFGDGGCAEQLAAVAARPDDPVAGWALAKARIEMAHRMHLQERNLEAAEIGEQVLGMLTDSAVVALAEAESLRVLRNVLFAAYLDLNEPAAALPQAELVLADVPPDAGPEWLGMVLRKKGELLEQLNQDSEAVEALVAAAAQYALAGELHDQVAALRLAAQSARYTGSLDQAEGLLDEARAVVDELPADDLRSPTSDAVVHWELALVRDMQGRLLEAIELATVSAELYESVGQLESASNARDYIADRQERLRASGS</sequence>
<dbReference type="EMBL" id="BAAAHK010000018">
    <property type="protein sequence ID" value="GAA0957479.1"/>
    <property type="molecule type" value="Genomic_DNA"/>
</dbReference>